<protein>
    <submittedName>
        <fullName evidence="10">von Willebrand factor type EGF and pentraxin domain-containing 1</fullName>
    </submittedName>
</protein>
<dbReference type="STRING" id="10195.A0A3M7SF85"/>
<dbReference type="Pfam" id="PF00008">
    <property type="entry name" value="EGF"/>
    <property type="match status" value="1"/>
</dbReference>
<proteinExistence type="predicted"/>
<feature type="domain" description="EGF-like" evidence="9">
    <location>
        <begin position="285"/>
        <end position="323"/>
    </location>
</feature>
<dbReference type="SUPFAM" id="SSF57196">
    <property type="entry name" value="EGF/Laminin"/>
    <property type="match status" value="2"/>
</dbReference>
<feature type="repeat" description="WD" evidence="8">
    <location>
        <begin position="78"/>
        <end position="117"/>
    </location>
</feature>
<keyword evidence="3" id="KW-0732">Signal</keyword>
<dbReference type="PANTHER" id="PTHR24049:SF22">
    <property type="entry name" value="DROSOPHILA CRUMBS HOMOLOG"/>
    <property type="match status" value="1"/>
</dbReference>
<evidence type="ECO:0000256" key="7">
    <source>
        <dbReference type="PROSITE-ProRule" id="PRU00076"/>
    </source>
</evidence>
<dbReference type="Gene3D" id="2.130.10.10">
    <property type="entry name" value="YVTN repeat-like/Quinoprotein amine dehydrogenase"/>
    <property type="match status" value="1"/>
</dbReference>
<dbReference type="Proteomes" id="UP000276133">
    <property type="component" value="Unassembled WGS sequence"/>
</dbReference>
<dbReference type="GO" id="GO:0007157">
    <property type="term" value="P:heterophilic cell-cell adhesion via plasma membrane cell adhesion molecules"/>
    <property type="evidence" value="ECO:0007669"/>
    <property type="project" value="TreeGrafter"/>
</dbReference>
<keyword evidence="4" id="KW-0677">Repeat</keyword>
<evidence type="ECO:0000259" key="9">
    <source>
        <dbReference type="PROSITE" id="PS50026"/>
    </source>
</evidence>
<evidence type="ECO:0000256" key="3">
    <source>
        <dbReference type="ARBA" id="ARBA00022729"/>
    </source>
</evidence>
<dbReference type="InterPro" id="IPR036322">
    <property type="entry name" value="WD40_repeat_dom_sf"/>
</dbReference>
<dbReference type="CDD" id="cd00054">
    <property type="entry name" value="EGF_CA"/>
    <property type="match status" value="1"/>
</dbReference>
<keyword evidence="5 7" id="KW-1015">Disulfide bond</keyword>
<evidence type="ECO:0000256" key="4">
    <source>
        <dbReference type="ARBA" id="ARBA00022737"/>
    </source>
</evidence>
<dbReference type="PROSITE" id="PS50082">
    <property type="entry name" value="WD_REPEATS_2"/>
    <property type="match status" value="1"/>
</dbReference>
<dbReference type="PANTHER" id="PTHR24049">
    <property type="entry name" value="CRUMBS FAMILY MEMBER"/>
    <property type="match status" value="1"/>
</dbReference>
<dbReference type="GO" id="GO:0032991">
    <property type="term" value="C:protein-containing complex"/>
    <property type="evidence" value="ECO:0007669"/>
    <property type="project" value="TreeGrafter"/>
</dbReference>
<keyword evidence="6" id="KW-0325">Glycoprotein</keyword>
<dbReference type="EMBL" id="REGN01001486">
    <property type="protein sequence ID" value="RNA34389.1"/>
    <property type="molecule type" value="Genomic_DNA"/>
</dbReference>
<feature type="domain" description="EGF-like" evidence="9">
    <location>
        <begin position="248"/>
        <end position="283"/>
    </location>
</feature>
<gene>
    <name evidence="10" type="ORF">BpHYR1_042170</name>
</gene>
<dbReference type="AlphaFoldDB" id="A0A3M7SF85"/>
<dbReference type="InterPro" id="IPR019775">
    <property type="entry name" value="WD40_repeat_CS"/>
</dbReference>
<dbReference type="InterPro" id="IPR051022">
    <property type="entry name" value="Notch_Cell-Fate_Det"/>
</dbReference>
<dbReference type="PROSITE" id="PS50026">
    <property type="entry name" value="EGF_3"/>
    <property type="match status" value="3"/>
</dbReference>
<dbReference type="SUPFAM" id="SSF50978">
    <property type="entry name" value="WD40 repeat-like"/>
    <property type="match status" value="1"/>
</dbReference>
<organism evidence="10 11">
    <name type="scientific">Brachionus plicatilis</name>
    <name type="common">Marine rotifer</name>
    <name type="synonym">Brachionus muelleri</name>
    <dbReference type="NCBI Taxonomy" id="10195"/>
    <lineage>
        <taxon>Eukaryota</taxon>
        <taxon>Metazoa</taxon>
        <taxon>Spiralia</taxon>
        <taxon>Gnathifera</taxon>
        <taxon>Rotifera</taxon>
        <taxon>Eurotatoria</taxon>
        <taxon>Monogononta</taxon>
        <taxon>Pseudotrocha</taxon>
        <taxon>Ploima</taxon>
        <taxon>Brachionidae</taxon>
        <taxon>Brachionus</taxon>
    </lineage>
</organism>
<evidence type="ECO:0000256" key="6">
    <source>
        <dbReference type="ARBA" id="ARBA00023180"/>
    </source>
</evidence>
<dbReference type="InterPro" id="IPR000742">
    <property type="entry name" value="EGF"/>
</dbReference>
<accession>A0A3M7SF85</accession>
<evidence type="ECO:0000313" key="11">
    <source>
        <dbReference type="Proteomes" id="UP000276133"/>
    </source>
</evidence>
<sequence length="395" mass="44120">MIKKDILSAAQMTRKLFYGTKWLITLNWGNTMSLYSFNIGNGVIKILKLNESNFLIASMNSSLYHFMLNKKTALESCYTNHSEIITGLKVFNSHIVTSSLDGSLKLWNMSLNEIKTISINSSIYSIEVMDESTNFSKLIFWDNSNIVKIKGNFNGESIWSLEKISNSYVACGLSNGSIVALNFRSNSLNSIYLNQHSKIVNSIKSISPENAEKFPVLYPNYSISANTTLSIEDMTIEEVLYSLSSSADLTDCLGNCSNQGTCKKNNLKYFCSCAAHYGGSACQLNLKPCSSNPCLNRGLCIEDLEKSTYQCNCTHLYEGKNCQIKKDVCSNETCSLHGYCIDENDLPKCKCFYLYSGEKCEIESREKKIQKFVVTTSTIIAILGSSIQTQDLINN</sequence>
<dbReference type="InterPro" id="IPR001680">
    <property type="entry name" value="WD40_rpt"/>
</dbReference>
<feature type="disulfide bond" evidence="7">
    <location>
        <begin position="313"/>
        <end position="322"/>
    </location>
</feature>
<dbReference type="InterPro" id="IPR015943">
    <property type="entry name" value="WD40/YVTN_repeat-like_dom_sf"/>
</dbReference>
<feature type="disulfide bond" evidence="7">
    <location>
        <begin position="294"/>
        <end position="311"/>
    </location>
</feature>
<dbReference type="GO" id="GO:0045197">
    <property type="term" value="P:establishment or maintenance of epithelial cell apical/basal polarity"/>
    <property type="evidence" value="ECO:0007669"/>
    <property type="project" value="TreeGrafter"/>
</dbReference>
<keyword evidence="2 8" id="KW-0853">WD repeat</keyword>
<dbReference type="OrthoDB" id="430340at2759"/>
<feature type="disulfide bond" evidence="7">
    <location>
        <begin position="351"/>
        <end position="360"/>
    </location>
</feature>
<evidence type="ECO:0000313" key="10">
    <source>
        <dbReference type="EMBL" id="RNA34389.1"/>
    </source>
</evidence>
<keyword evidence="11" id="KW-1185">Reference proteome</keyword>
<comment type="caution">
    <text evidence="7">Lacks conserved residue(s) required for the propagation of feature annotation.</text>
</comment>
<evidence type="ECO:0000256" key="2">
    <source>
        <dbReference type="ARBA" id="ARBA00022574"/>
    </source>
</evidence>
<dbReference type="GO" id="GO:0005886">
    <property type="term" value="C:plasma membrane"/>
    <property type="evidence" value="ECO:0007669"/>
    <property type="project" value="TreeGrafter"/>
</dbReference>
<name>A0A3M7SF85_BRAPC</name>
<dbReference type="SMART" id="SM00181">
    <property type="entry name" value="EGF"/>
    <property type="match status" value="3"/>
</dbReference>
<evidence type="ECO:0000256" key="1">
    <source>
        <dbReference type="ARBA" id="ARBA00022536"/>
    </source>
</evidence>
<dbReference type="PROSITE" id="PS00022">
    <property type="entry name" value="EGF_1"/>
    <property type="match status" value="3"/>
</dbReference>
<evidence type="ECO:0000256" key="5">
    <source>
        <dbReference type="ARBA" id="ARBA00023157"/>
    </source>
</evidence>
<dbReference type="Gene3D" id="2.10.25.10">
    <property type="entry name" value="Laminin"/>
    <property type="match status" value="2"/>
</dbReference>
<dbReference type="PROSITE" id="PS00678">
    <property type="entry name" value="WD_REPEATS_1"/>
    <property type="match status" value="1"/>
</dbReference>
<comment type="caution">
    <text evidence="10">The sequence shown here is derived from an EMBL/GenBank/DDBJ whole genome shotgun (WGS) entry which is preliminary data.</text>
</comment>
<feature type="disulfide bond" evidence="7">
    <location>
        <begin position="252"/>
        <end position="262"/>
    </location>
</feature>
<keyword evidence="1 7" id="KW-0245">EGF-like domain</keyword>
<reference evidence="10 11" key="1">
    <citation type="journal article" date="2018" name="Sci. Rep.">
        <title>Genomic signatures of local adaptation to the degree of environmental predictability in rotifers.</title>
        <authorList>
            <person name="Franch-Gras L."/>
            <person name="Hahn C."/>
            <person name="Garcia-Roger E.M."/>
            <person name="Carmona M.J."/>
            <person name="Serra M."/>
            <person name="Gomez A."/>
        </authorList>
    </citation>
    <scope>NUCLEOTIDE SEQUENCE [LARGE SCALE GENOMIC DNA]</scope>
    <source>
        <strain evidence="10">HYR1</strain>
    </source>
</reference>
<feature type="disulfide bond" evidence="7">
    <location>
        <begin position="273"/>
        <end position="282"/>
    </location>
</feature>
<evidence type="ECO:0000256" key="8">
    <source>
        <dbReference type="PROSITE-ProRule" id="PRU00221"/>
    </source>
</evidence>
<dbReference type="FunFam" id="2.10.25.10:FF:000321">
    <property type="entry name" value="Protein delta homolog 1"/>
    <property type="match status" value="1"/>
</dbReference>
<feature type="domain" description="EGF-like" evidence="9">
    <location>
        <begin position="325"/>
        <end position="361"/>
    </location>
</feature>